<name>A0A0B7AF27_9EUPU</name>
<organism evidence="1">
    <name type="scientific">Arion vulgaris</name>
    <dbReference type="NCBI Taxonomy" id="1028688"/>
    <lineage>
        <taxon>Eukaryota</taxon>
        <taxon>Metazoa</taxon>
        <taxon>Spiralia</taxon>
        <taxon>Lophotrochozoa</taxon>
        <taxon>Mollusca</taxon>
        <taxon>Gastropoda</taxon>
        <taxon>Heterobranchia</taxon>
        <taxon>Euthyneura</taxon>
        <taxon>Panpulmonata</taxon>
        <taxon>Eupulmonata</taxon>
        <taxon>Stylommatophora</taxon>
        <taxon>Helicina</taxon>
        <taxon>Arionoidea</taxon>
        <taxon>Arionidae</taxon>
        <taxon>Arion</taxon>
    </lineage>
</organism>
<accession>A0A0B7AF27</accession>
<dbReference type="AlphaFoldDB" id="A0A0B7AF27"/>
<evidence type="ECO:0000313" key="1">
    <source>
        <dbReference type="EMBL" id="CEK78505.1"/>
    </source>
</evidence>
<sequence>MQSDTILALDSHDFTRSSSSHHTPVLADWINNRRVQLNRPTSFKLRPQSATAQRRTTTIRMPCKKKPNDYVYIYIQTIMVLAM</sequence>
<reference evidence="1" key="1">
    <citation type="submission" date="2014-12" db="EMBL/GenBank/DDBJ databases">
        <title>Insight into the proteome of Arion vulgaris.</title>
        <authorList>
            <person name="Aradska J."/>
            <person name="Bulat T."/>
            <person name="Smidak R."/>
            <person name="Sarate P."/>
            <person name="Gangsoo J."/>
            <person name="Sialana F."/>
            <person name="Bilban M."/>
            <person name="Lubec G."/>
        </authorList>
    </citation>
    <scope>NUCLEOTIDE SEQUENCE</scope>
    <source>
        <tissue evidence="1">Skin</tissue>
    </source>
</reference>
<protein>
    <submittedName>
        <fullName evidence="1">Uncharacterized protein</fullName>
    </submittedName>
</protein>
<proteinExistence type="predicted"/>
<dbReference type="EMBL" id="HACG01031640">
    <property type="protein sequence ID" value="CEK78505.1"/>
    <property type="molecule type" value="Transcribed_RNA"/>
</dbReference>
<gene>
    <name evidence="1" type="primary">ORF110522</name>
</gene>